<organism evidence="1 2">
    <name type="scientific">Trichoglossum hirsutum</name>
    <dbReference type="NCBI Taxonomy" id="265104"/>
    <lineage>
        <taxon>Eukaryota</taxon>
        <taxon>Fungi</taxon>
        <taxon>Dikarya</taxon>
        <taxon>Ascomycota</taxon>
        <taxon>Pezizomycotina</taxon>
        <taxon>Geoglossomycetes</taxon>
        <taxon>Geoglossales</taxon>
        <taxon>Geoglossaceae</taxon>
        <taxon>Trichoglossum</taxon>
    </lineage>
</organism>
<comment type="caution">
    <text evidence="1">The sequence shown here is derived from an EMBL/GenBank/DDBJ whole genome shotgun (WGS) entry which is preliminary data.</text>
</comment>
<evidence type="ECO:0000313" key="1">
    <source>
        <dbReference type="EMBL" id="KAH0551527.1"/>
    </source>
</evidence>
<protein>
    <submittedName>
        <fullName evidence="1">Uncharacterized protein</fullName>
    </submittedName>
</protein>
<dbReference type="EMBL" id="JAGHQM010001956">
    <property type="protein sequence ID" value="KAH0551527.1"/>
    <property type="molecule type" value="Genomic_DNA"/>
</dbReference>
<feature type="non-terminal residue" evidence="1">
    <location>
        <position position="465"/>
    </location>
</feature>
<accession>A0A9P8IID4</accession>
<sequence>DLDRKALQALTGTNRLLQDIALPYLFSDVTLHLRGRTTSGAYDDATRRINSLMRWNISKLRLDCLSYVRHFRVFGFTSVMSRNDDYYRDWLYDVDESERVFAKCIALFVKHLHRLVSFRWCTVTYLPTKVIRALATIDTLRHFHAECDPQIAGCTIDFTDFSGSVIEQDFGDEVYMNLVGFDPRDLNRQGGLESLHCMSICDEVQMGRWGRVAGMNKRLKSLWVQLSGNYSCHKPPGDDTLEYKSDLFFSALRKCPPVAGDTLQLKNLAELRLAGIGALDTTAIYNMIRGIDISQLEILQLYFCRLFGYYLNKVLRPQEQQEDGHSEARLSNTDFRNLRELNVREDCDMNYMDELLETISRTQLLALRNGTGCRLQVLNISSWYIRGGWIENLTEPDEGTCALPIKGLRSLGGRGGLRELIIDVRERGPIPGFTTFGSELSSFLEACCDLERLALPVNYEHGCWV</sequence>
<dbReference type="Proteomes" id="UP000750711">
    <property type="component" value="Unassembled WGS sequence"/>
</dbReference>
<name>A0A9P8IID4_9PEZI</name>
<gene>
    <name evidence="1" type="ORF">GP486_007256</name>
</gene>
<proteinExistence type="predicted"/>
<evidence type="ECO:0000313" key="2">
    <source>
        <dbReference type="Proteomes" id="UP000750711"/>
    </source>
</evidence>
<keyword evidence="2" id="KW-1185">Reference proteome</keyword>
<dbReference type="AlphaFoldDB" id="A0A9P8IID4"/>
<reference evidence="1" key="1">
    <citation type="submission" date="2021-03" db="EMBL/GenBank/DDBJ databases">
        <title>Comparative genomics and phylogenomic investigation of the class Geoglossomycetes provide insights into ecological specialization and systematics.</title>
        <authorList>
            <person name="Melie T."/>
            <person name="Pirro S."/>
            <person name="Miller A.N."/>
            <person name="Quandt A."/>
        </authorList>
    </citation>
    <scope>NUCLEOTIDE SEQUENCE</scope>
    <source>
        <strain evidence="1">CAQ_001_2017</strain>
    </source>
</reference>